<dbReference type="InterPro" id="IPR037221">
    <property type="entry name" value="H-type_lectin_dom_sf"/>
</dbReference>
<dbReference type="RefSeq" id="WP_271179239.1">
    <property type="nucleotide sequence ID" value="NZ_BSFH01000016.1"/>
</dbReference>
<feature type="domain" description="H-type lectin" evidence="1">
    <location>
        <begin position="49"/>
        <end position="113"/>
    </location>
</feature>
<dbReference type="GO" id="GO:0098636">
    <property type="term" value="C:protein complex involved in cell adhesion"/>
    <property type="evidence" value="ECO:0007669"/>
    <property type="project" value="TreeGrafter"/>
</dbReference>
<dbReference type="PANTHER" id="PTHR46938:SF2">
    <property type="entry name" value="DISCOIDIN-2"/>
    <property type="match status" value="1"/>
</dbReference>
<gene>
    <name evidence="2" type="ORF">GCM10017635_08170</name>
</gene>
<dbReference type="Pfam" id="PF09458">
    <property type="entry name" value="H_lectin"/>
    <property type="match status" value="1"/>
</dbReference>
<dbReference type="Gene3D" id="2.60.40.2080">
    <property type="match status" value="1"/>
</dbReference>
<accession>A0AAD3RSX9</accession>
<evidence type="ECO:0000313" key="3">
    <source>
        <dbReference type="Proteomes" id="UP001143349"/>
    </source>
</evidence>
<sequence length="129" mass="13980">MLDAAQSPFSQKLIWAGDLQMIHGSGELFNHVDTGLPMWTGQGDRNVRVTVGFTAPFGEVPCVSLGLSGIDAAHDQNLRFRMEAVDVTAEGFVIEFVTWGDTHIARASVNWQALGEPPARASAGRQRKS</sequence>
<dbReference type="SUPFAM" id="SSF141086">
    <property type="entry name" value="Agglutinin HPA-like"/>
    <property type="match status" value="1"/>
</dbReference>
<keyword evidence="3" id="KW-1185">Reference proteome</keyword>
<dbReference type="InterPro" id="IPR019019">
    <property type="entry name" value="H-type_lectin_domain"/>
</dbReference>
<dbReference type="GO" id="GO:0046871">
    <property type="term" value="F:N-acetylgalactosamine binding"/>
    <property type="evidence" value="ECO:0007669"/>
    <property type="project" value="TreeGrafter"/>
</dbReference>
<dbReference type="GO" id="GO:0045335">
    <property type="term" value="C:phagocytic vesicle"/>
    <property type="evidence" value="ECO:0007669"/>
    <property type="project" value="TreeGrafter"/>
</dbReference>
<dbReference type="GO" id="GO:0009986">
    <property type="term" value="C:cell surface"/>
    <property type="evidence" value="ECO:0007669"/>
    <property type="project" value="TreeGrafter"/>
</dbReference>
<dbReference type="GO" id="GO:0098609">
    <property type="term" value="P:cell-cell adhesion"/>
    <property type="evidence" value="ECO:0007669"/>
    <property type="project" value="TreeGrafter"/>
</dbReference>
<dbReference type="PANTHER" id="PTHR46938">
    <property type="entry name" value="DISCOIDIN-1 SUBUNIT A-RELATED-RELATED"/>
    <property type="match status" value="1"/>
</dbReference>
<evidence type="ECO:0000259" key="1">
    <source>
        <dbReference type="Pfam" id="PF09458"/>
    </source>
</evidence>
<evidence type="ECO:0000313" key="2">
    <source>
        <dbReference type="EMBL" id="GLK63347.1"/>
    </source>
</evidence>
<dbReference type="GO" id="GO:0030247">
    <property type="term" value="F:polysaccharide binding"/>
    <property type="evidence" value="ECO:0007669"/>
    <property type="project" value="TreeGrafter"/>
</dbReference>
<comment type="caution">
    <text evidence="2">The sequence shown here is derived from an EMBL/GenBank/DDBJ whole genome shotgun (WGS) entry which is preliminary data.</text>
</comment>
<protein>
    <recommendedName>
        <fullName evidence="1">H-type lectin domain-containing protein</fullName>
    </recommendedName>
</protein>
<name>A0AAD3RSX9_9RHOB</name>
<proteinExistence type="predicted"/>
<reference evidence="2" key="1">
    <citation type="journal article" date="2014" name="Int. J. Syst. Evol. Microbiol.">
        <title>Complete genome sequence of Corynebacterium casei LMG S-19264T (=DSM 44701T), isolated from a smear-ripened cheese.</title>
        <authorList>
            <consortium name="US DOE Joint Genome Institute (JGI-PGF)"/>
            <person name="Walter F."/>
            <person name="Albersmeier A."/>
            <person name="Kalinowski J."/>
            <person name="Ruckert C."/>
        </authorList>
    </citation>
    <scope>NUCLEOTIDE SEQUENCE</scope>
    <source>
        <strain evidence="2">VKM B-2222</strain>
    </source>
</reference>
<reference evidence="2" key="2">
    <citation type="submission" date="2023-01" db="EMBL/GenBank/DDBJ databases">
        <authorList>
            <person name="Sun Q."/>
            <person name="Evtushenko L."/>
        </authorList>
    </citation>
    <scope>NUCLEOTIDE SEQUENCE</scope>
    <source>
        <strain evidence="2">VKM B-2222</strain>
    </source>
</reference>
<dbReference type="GO" id="GO:0070492">
    <property type="term" value="F:oligosaccharide binding"/>
    <property type="evidence" value="ECO:0007669"/>
    <property type="project" value="TreeGrafter"/>
</dbReference>
<dbReference type="EMBL" id="BSFH01000016">
    <property type="protein sequence ID" value="GLK63347.1"/>
    <property type="molecule type" value="Genomic_DNA"/>
</dbReference>
<dbReference type="AlphaFoldDB" id="A0AAD3RSX9"/>
<dbReference type="Proteomes" id="UP001143349">
    <property type="component" value="Unassembled WGS sequence"/>
</dbReference>
<dbReference type="InterPro" id="IPR052487">
    <property type="entry name" value="Galactose-binding_lectin"/>
</dbReference>
<organism evidence="2 3">
    <name type="scientific">Paracoccus kondratievae</name>
    <dbReference type="NCBI Taxonomy" id="135740"/>
    <lineage>
        <taxon>Bacteria</taxon>
        <taxon>Pseudomonadati</taxon>
        <taxon>Pseudomonadota</taxon>
        <taxon>Alphaproteobacteria</taxon>
        <taxon>Rhodobacterales</taxon>
        <taxon>Paracoccaceae</taxon>
        <taxon>Paracoccus</taxon>
    </lineage>
</organism>